<name>A0A9D2AB00_9BACT</name>
<keyword evidence="2" id="KW-0472">Membrane</keyword>
<protein>
    <submittedName>
        <fullName evidence="3">BatD family protein</fullName>
    </submittedName>
</protein>
<evidence type="ECO:0000313" key="4">
    <source>
        <dbReference type="Proteomes" id="UP000824202"/>
    </source>
</evidence>
<evidence type="ECO:0000256" key="1">
    <source>
        <dbReference type="SAM" id="MobiDB-lite"/>
    </source>
</evidence>
<keyword evidence="2" id="KW-1133">Transmembrane helix</keyword>
<feature type="transmembrane region" description="Helical" evidence="2">
    <location>
        <begin position="156"/>
        <end position="177"/>
    </location>
</feature>
<comment type="caution">
    <text evidence="3">The sequence shown here is derived from an EMBL/GenBank/DDBJ whole genome shotgun (WGS) entry which is preliminary data.</text>
</comment>
<evidence type="ECO:0000313" key="3">
    <source>
        <dbReference type="EMBL" id="HIX03069.1"/>
    </source>
</evidence>
<accession>A0A9D2AB00</accession>
<evidence type="ECO:0000256" key="2">
    <source>
        <dbReference type="SAM" id="Phobius"/>
    </source>
</evidence>
<dbReference type="AlphaFoldDB" id="A0A9D2AB00"/>
<gene>
    <name evidence="3" type="ORF">H9863_02990</name>
</gene>
<dbReference type="EMBL" id="DXFT01000059">
    <property type="protein sequence ID" value="HIX03069.1"/>
    <property type="molecule type" value="Genomic_DNA"/>
</dbReference>
<reference evidence="3" key="1">
    <citation type="journal article" date="2021" name="PeerJ">
        <title>Extensive microbial diversity within the chicken gut microbiome revealed by metagenomics and culture.</title>
        <authorList>
            <person name="Gilroy R."/>
            <person name="Ravi A."/>
            <person name="Getino M."/>
            <person name="Pursley I."/>
            <person name="Horton D.L."/>
            <person name="Alikhan N.F."/>
            <person name="Baker D."/>
            <person name="Gharbi K."/>
            <person name="Hall N."/>
            <person name="Watson M."/>
            <person name="Adriaenssens E.M."/>
            <person name="Foster-Nyarko E."/>
            <person name="Jarju S."/>
            <person name="Secka A."/>
            <person name="Antonio M."/>
            <person name="Oren A."/>
            <person name="Chaudhuri R.R."/>
            <person name="La Ragione R."/>
            <person name="Hildebrand F."/>
            <person name="Pallen M.J."/>
        </authorList>
    </citation>
    <scope>NUCLEOTIDE SEQUENCE</scope>
    <source>
        <strain evidence="3">23274</strain>
    </source>
</reference>
<reference evidence="3" key="2">
    <citation type="submission" date="2021-04" db="EMBL/GenBank/DDBJ databases">
        <authorList>
            <person name="Gilroy R."/>
        </authorList>
    </citation>
    <scope>NUCLEOTIDE SEQUENCE</scope>
    <source>
        <strain evidence="3">23274</strain>
    </source>
</reference>
<sequence length="339" mass="39343">MFLRQVLLSIILLLGVNAVYAQNLEYGVELDTNYMLIGDQQRLTFKVRSDEEARILFPQLKDTVVNGVEIISGPRRDSVWEKDGKWVLTEQYVITAFDTGVYVIPPMPITIKGAEFDNVLRTDPIAFAVNTYEIDPQKGNYDIVMPYAAPWNLAEILPYLLWSLLGLAVIAAAWYLWQRHKKHKPLFMPPKEVIPPYVQAIRSLDSIKDEKLWQPGNEKEYYTRLVDTVRAYLDGEFGISAMEQTSTEILRDMKKCHKIEATECEKIEDMLTTADYVKFAKFTPLQDENARYLDSAYDFVNTTHQRLEAEIAEEQRKEEEKRKLQAEEKKAEDEIMKKE</sequence>
<feature type="region of interest" description="Disordered" evidence="1">
    <location>
        <begin position="312"/>
        <end position="339"/>
    </location>
</feature>
<dbReference type="Proteomes" id="UP000824202">
    <property type="component" value="Unassembled WGS sequence"/>
</dbReference>
<proteinExistence type="predicted"/>
<keyword evidence="2" id="KW-0812">Transmembrane</keyword>
<organism evidence="3 4">
    <name type="scientific">Candidatus Odoribacter faecigallinarum</name>
    <dbReference type="NCBI Taxonomy" id="2838706"/>
    <lineage>
        <taxon>Bacteria</taxon>
        <taxon>Pseudomonadati</taxon>
        <taxon>Bacteroidota</taxon>
        <taxon>Bacteroidia</taxon>
        <taxon>Bacteroidales</taxon>
        <taxon>Odoribacteraceae</taxon>
        <taxon>Odoribacter</taxon>
    </lineage>
</organism>